<sequence>MSNYKLILEDTFEEDFTLIAIHCSEDCYKVAYLLNQFLQVRLHRSKTDLEYSEDGLEITFPLYDYEDEMKYTSYNLIANICKNPIPLTTSSGGLFENEPTESSITSYLVPEMKQVDFFIKIVSDFETIPLKKILSSINEIKQVISAYSVDIQTLKSKNNLIFD</sequence>
<keyword evidence="2" id="KW-1185">Reference proteome</keyword>
<dbReference type="RefSeq" id="WP_311332617.1">
    <property type="nucleotide sequence ID" value="NZ_JAVRHZ010000002.1"/>
</dbReference>
<proteinExistence type="predicted"/>
<gene>
    <name evidence="1" type="ORF">RM538_06610</name>
</gene>
<accession>A0ABU2YBV5</accession>
<organism evidence="1 2">
    <name type="scientific">Patiriisocius hiemis</name>
    <dbReference type="NCBI Taxonomy" id="3075604"/>
    <lineage>
        <taxon>Bacteria</taxon>
        <taxon>Pseudomonadati</taxon>
        <taxon>Bacteroidota</taxon>
        <taxon>Flavobacteriia</taxon>
        <taxon>Flavobacteriales</taxon>
        <taxon>Flavobacteriaceae</taxon>
        <taxon>Patiriisocius</taxon>
    </lineage>
</organism>
<comment type="caution">
    <text evidence="1">The sequence shown here is derived from an EMBL/GenBank/DDBJ whole genome shotgun (WGS) entry which is preliminary data.</text>
</comment>
<evidence type="ECO:0000313" key="2">
    <source>
        <dbReference type="Proteomes" id="UP001254488"/>
    </source>
</evidence>
<dbReference type="InterPro" id="IPR047690">
    <property type="entry name" value="IPExxxVDY_fam"/>
</dbReference>
<dbReference type="Proteomes" id="UP001254488">
    <property type="component" value="Unassembled WGS sequence"/>
</dbReference>
<reference evidence="1 2" key="1">
    <citation type="submission" date="2023-09" db="EMBL/GenBank/DDBJ databases">
        <authorList>
            <person name="Rey-Velasco X."/>
        </authorList>
    </citation>
    <scope>NUCLEOTIDE SEQUENCE [LARGE SCALE GENOMIC DNA]</scope>
    <source>
        <strain evidence="1 2">W242</strain>
    </source>
</reference>
<dbReference type="NCBIfam" id="NF033205">
    <property type="entry name" value="IPExxxVDY"/>
    <property type="match status" value="1"/>
</dbReference>
<protein>
    <submittedName>
        <fullName evidence="1">IPExxxVDY family protein</fullName>
    </submittedName>
</protein>
<dbReference type="EMBL" id="JAVRHZ010000002">
    <property type="protein sequence ID" value="MDT0555668.1"/>
    <property type="molecule type" value="Genomic_DNA"/>
</dbReference>
<evidence type="ECO:0000313" key="1">
    <source>
        <dbReference type="EMBL" id="MDT0555668.1"/>
    </source>
</evidence>
<name>A0ABU2YBV5_9FLAO</name>